<sequence>MELSTLNLSDLRKLAGRIEKEIEKRAASTRAGLLKKLSKLAKEHGVSLDDLVSAAPTPALIERAPVATQKAPLPAKYVHPSNKNLAWSGRGRKPGWIDVWLANGGTLSALEVAAQKLAGRKSSFKPTPKSVKPVTPTAS</sequence>
<evidence type="ECO:0000256" key="1">
    <source>
        <dbReference type="ARBA" id="ARBA00004453"/>
    </source>
</evidence>
<gene>
    <name evidence="7" type="ORF">ACFPTN_21965</name>
</gene>
<evidence type="ECO:0000256" key="2">
    <source>
        <dbReference type="ARBA" id="ARBA00010610"/>
    </source>
</evidence>
<feature type="region of interest" description="Disordered" evidence="5">
    <location>
        <begin position="119"/>
        <end position="139"/>
    </location>
</feature>
<dbReference type="RefSeq" id="WP_096444982.1">
    <property type="nucleotide sequence ID" value="NZ_JBHSOG010000102.1"/>
</dbReference>
<protein>
    <submittedName>
        <fullName evidence="7">H-NS family nucleoid-associated regulatory protein</fullName>
    </submittedName>
</protein>
<evidence type="ECO:0000256" key="3">
    <source>
        <dbReference type="ARBA" id="ARBA00022490"/>
    </source>
</evidence>
<proteinExistence type="inferred from homology"/>
<keyword evidence="4" id="KW-0238">DNA-binding</keyword>
<dbReference type="PANTHER" id="PTHR38097:SF2">
    <property type="entry name" value="DNA-BINDING PROTEIN STPA"/>
    <property type="match status" value="1"/>
</dbReference>
<evidence type="ECO:0000313" key="7">
    <source>
        <dbReference type="EMBL" id="MFC5772057.1"/>
    </source>
</evidence>
<evidence type="ECO:0000259" key="6">
    <source>
        <dbReference type="SMART" id="SM00528"/>
    </source>
</evidence>
<dbReference type="InterPro" id="IPR027444">
    <property type="entry name" value="H-NS_C_dom"/>
</dbReference>
<feature type="domain" description="DNA-binding protein H-NS-like C-terminal" evidence="6">
    <location>
        <begin position="67"/>
        <end position="112"/>
    </location>
</feature>
<dbReference type="Proteomes" id="UP001595974">
    <property type="component" value="Unassembled WGS sequence"/>
</dbReference>
<dbReference type="Pfam" id="PF00816">
    <property type="entry name" value="Histone_HNS"/>
    <property type="match status" value="1"/>
</dbReference>
<comment type="similarity">
    <text evidence="2">Belongs to the histone-like protein H-NS family.</text>
</comment>
<organism evidence="7 8">
    <name type="scientific">Thauera sinica</name>
    <dbReference type="NCBI Taxonomy" id="2665146"/>
    <lineage>
        <taxon>Bacteria</taxon>
        <taxon>Pseudomonadati</taxon>
        <taxon>Pseudomonadota</taxon>
        <taxon>Betaproteobacteria</taxon>
        <taxon>Rhodocyclales</taxon>
        <taxon>Zoogloeaceae</taxon>
        <taxon>Thauera</taxon>
    </lineage>
</organism>
<feature type="compositionally biased region" description="Low complexity" evidence="5">
    <location>
        <begin position="124"/>
        <end position="139"/>
    </location>
</feature>
<name>A0ABW1AXL3_9RHOO</name>
<evidence type="ECO:0000256" key="4">
    <source>
        <dbReference type="ARBA" id="ARBA00023125"/>
    </source>
</evidence>
<accession>A0ABW1AXL3</accession>
<dbReference type="Gene3D" id="4.10.430.10">
    <property type="entry name" value="Histone-like protein H-NS, C-terminal domain"/>
    <property type="match status" value="1"/>
</dbReference>
<evidence type="ECO:0000313" key="8">
    <source>
        <dbReference type="Proteomes" id="UP001595974"/>
    </source>
</evidence>
<comment type="subcellular location">
    <subcellularLocation>
        <location evidence="1">Cytoplasm</location>
        <location evidence="1">Nucleoid</location>
    </subcellularLocation>
</comment>
<dbReference type="PANTHER" id="PTHR38097">
    <property type="match status" value="1"/>
</dbReference>
<keyword evidence="8" id="KW-1185">Reference proteome</keyword>
<keyword evidence="3" id="KW-0963">Cytoplasm</keyword>
<dbReference type="SUPFAM" id="SSF81273">
    <property type="entry name" value="H-NS histone-like proteins"/>
    <property type="match status" value="1"/>
</dbReference>
<dbReference type="EMBL" id="JBHSOG010000102">
    <property type="protein sequence ID" value="MFC5772057.1"/>
    <property type="molecule type" value="Genomic_DNA"/>
</dbReference>
<evidence type="ECO:0000256" key="5">
    <source>
        <dbReference type="SAM" id="MobiDB-lite"/>
    </source>
</evidence>
<comment type="caution">
    <text evidence="7">The sequence shown here is derived from an EMBL/GenBank/DDBJ whole genome shotgun (WGS) entry which is preliminary data.</text>
</comment>
<reference evidence="8" key="1">
    <citation type="journal article" date="2019" name="Int. J. Syst. Evol. Microbiol.">
        <title>The Global Catalogue of Microorganisms (GCM) 10K type strain sequencing project: providing services to taxonomists for standard genome sequencing and annotation.</title>
        <authorList>
            <consortium name="The Broad Institute Genomics Platform"/>
            <consortium name="The Broad Institute Genome Sequencing Center for Infectious Disease"/>
            <person name="Wu L."/>
            <person name="Ma J."/>
        </authorList>
    </citation>
    <scope>NUCLEOTIDE SEQUENCE [LARGE SCALE GENOMIC DNA]</scope>
    <source>
        <strain evidence="8">SHR3</strain>
    </source>
</reference>
<dbReference type="SMART" id="SM00528">
    <property type="entry name" value="HNS"/>
    <property type="match status" value="1"/>
</dbReference>
<dbReference type="InterPro" id="IPR037150">
    <property type="entry name" value="H-NS_C_dom_sf"/>
</dbReference>